<dbReference type="AlphaFoldDB" id="A0A6J4I993"/>
<dbReference type="InterPro" id="IPR028349">
    <property type="entry name" value="PafC-like"/>
</dbReference>
<dbReference type="Pfam" id="PF13280">
    <property type="entry name" value="WYL"/>
    <property type="match status" value="1"/>
</dbReference>
<dbReference type="InterPro" id="IPR051534">
    <property type="entry name" value="CBASS_pafABC_assoc_protein"/>
</dbReference>
<dbReference type="InterPro" id="IPR026881">
    <property type="entry name" value="WYL_dom"/>
</dbReference>
<name>A0A6J4I993_9ACTN</name>
<evidence type="ECO:0000259" key="1">
    <source>
        <dbReference type="Pfam" id="PF13280"/>
    </source>
</evidence>
<reference evidence="4" key="1">
    <citation type="submission" date="2020-02" db="EMBL/GenBank/DDBJ databases">
        <authorList>
            <person name="Meier V. D."/>
        </authorList>
    </citation>
    <scope>NUCLEOTIDE SEQUENCE</scope>
    <source>
        <strain evidence="4">AVDCRST_MAG20</strain>
    </source>
</reference>
<dbReference type="EMBL" id="CADCSY010000085">
    <property type="protein sequence ID" value="CAA9244400.1"/>
    <property type="molecule type" value="Genomic_DNA"/>
</dbReference>
<dbReference type="Pfam" id="PF25583">
    <property type="entry name" value="WCX"/>
    <property type="match status" value="1"/>
</dbReference>
<evidence type="ECO:0000259" key="2">
    <source>
        <dbReference type="Pfam" id="PF19187"/>
    </source>
</evidence>
<feature type="domain" description="WYL" evidence="1">
    <location>
        <begin position="139"/>
        <end position="206"/>
    </location>
</feature>
<gene>
    <name evidence="4" type="ORF">AVDCRST_MAG20-1894</name>
</gene>
<accession>A0A6J4I993</accession>
<dbReference type="InterPro" id="IPR043839">
    <property type="entry name" value="PafC_HTH"/>
</dbReference>
<evidence type="ECO:0000313" key="4">
    <source>
        <dbReference type="EMBL" id="CAA9244400.1"/>
    </source>
</evidence>
<feature type="domain" description="PafC HTH" evidence="2">
    <location>
        <begin position="8"/>
        <end position="121"/>
    </location>
</feature>
<evidence type="ECO:0000259" key="3">
    <source>
        <dbReference type="Pfam" id="PF25583"/>
    </source>
</evidence>
<organism evidence="4">
    <name type="scientific">uncultured Acidimicrobiales bacterium</name>
    <dbReference type="NCBI Taxonomy" id="310071"/>
    <lineage>
        <taxon>Bacteria</taxon>
        <taxon>Bacillati</taxon>
        <taxon>Actinomycetota</taxon>
        <taxon>Acidimicrobiia</taxon>
        <taxon>Acidimicrobiales</taxon>
        <taxon>environmental samples</taxon>
    </lineage>
</organism>
<dbReference type="InterPro" id="IPR057727">
    <property type="entry name" value="WCX_dom"/>
</dbReference>
<proteinExistence type="predicted"/>
<dbReference type="PIRSF" id="PIRSF016838">
    <property type="entry name" value="PafC"/>
    <property type="match status" value="1"/>
</dbReference>
<dbReference type="PROSITE" id="PS52050">
    <property type="entry name" value="WYL"/>
    <property type="match status" value="1"/>
</dbReference>
<feature type="domain" description="WCX" evidence="3">
    <location>
        <begin position="230"/>
        <end position="302"/>
    </location>
</feature>
<sequence>MPPAPATERLNRLLVMVPWLTARQRVPVGELAAAFGITRNQAEADVLLMGMLGVPPYTGGCLVEVTLDEDDVVAFPQPYLSRPPRLTAAEGFTLLTAGQALLGVPGAEPDGPLARALRKLQTVLGDGRGLAVDLQSPTYLADVRRAVEDGRALQIRYYAAWRDGVTDRVVEPHVAFQRRGRWYLAAHCHLRGGVRRFRVDRIQQLEETGERFEPVRAPPPEGIFDPGDDAVHVVLRLPVSARWVVEAYPLEWEEVDGRLIVHVRLLGTAWLERLLLRVGPGAEVLEPPELRDLGTAVARRLLAAYVLEAVPAADGADQPAGPAT</sequence>
<dbReference type="PANTHER" id="PTHR34580">
    <property type="match status" value="1"/>
</dbReference>
<protein>
    <submittedName>
        <fullName evidence="4">Uncharacterized protein</fullName>
    </submittedName>
</protein>
<dbReference type="Pfam" id="PF19187">
    <property type="entry name" value="HTH_PafC"/>
    <property type="match status" value="1"/>
</dbReference>
<dbReference type="PANTHER" id="PTHR34580:SF1">
    <property type="entry name" value="PROTEIN PAFC"/>
    <property type="match status" value="1"/>
</dbReference>